<evidence type="ECO:0000256" key="1">
    <source>
        <dbReference type="SAM" id="MobiDB-lite"/>
    </source>
</evidence>
<proteinExistence type="predicted"/>
<accession>A0A1H6MBP3</accession>
<organism evidence="2 3">
    <name type="scientific">Akkermansia glycaniphila</name>
    <dbReference type="NCBI Taxonomy" id="1679444"/>
    <lineage>
        <taxon>Bacteria</taxon>
        <taxon>Pseudomonadati</taxon>
        <taxon>Verrucomicrobiota</taxon>
        <taxon>Verrucomicrobiia</taxon>
        <taxon>Verrucomicrobiales</taxon>
        <taxon>Akkermansiaceae</taxon>
        <taxon>Akkermansia</taxon>
    </lineage>
</organism>
<reference evidence="3" key="1">
    <citation type="submission" date="2016-09" db="EMBL/GenBank/DDBJ databases">
        <authorList>
            <person name="Koehorst J."/>
        </authorList>
    </citation>
    <scope>NUCLEOTIDE SEQUENCE [LARGE SCALE GENOMIC DNA]</scope>
</reference>
<feature type="region of interest" description="Disordered" evidence="1">
    <location>
        <begin position="71"/>
        <end position="93"/>
    </location>
</feature>
<dbReference type="EMBL" id="LT629973">
    <property type="protein sequence ID" value="SEH98815.1"/>
    <property type="molecule type" value="Genomic_DNA"/>
</dbReference>
<dbReference type="KEGG" id="agl:PYTT_2333"/>
<evidence type="ECO:0000313" key="3">
    <source>
        <dbReference type="Proteomes" id="UP000176204"/>
    </source>
</evidence>
<dbReference type="Proteomes" id="UP000176204">
    <property type="component" value="Chromosome I"/>
</dbReference>
<protein>
    <submittedName>
        <fullName evidence="2">Uncharacterized protein</fullName>
    </submittedName>
</protein>
<evidence type="ECO:0000313" key="2">
    <source>
        <dbReference type="EMBL" id="SEH98815.1"/>
    </source>
</evidence>
<gene>
    <name evidence="2" type="ORF">PYTT_2333</name>
</gene>
<dbReference type="OrthoDB" id="195571at2"/>
<keyword evidence="3" id="KW-1185">Reference proteome</keyword>
<dbReference type="RefSeq" id="WP_141675905.1">
    <property type="nucleotide sequence ID" value="NZ_JACVVN010000012.1"/>
</dbReference>
<dbReference type="AlphaFoldDB" id="A0A1H6MBP3"/>
<sequence>MTQRNITRYTYETTSFQGWRLSICRKWNQFTKYFSDRQYGSEEAAFEAALQMRDKIFEALQKNPSEPRTVFESFKNSGPEKALQSEETVAAKS</sequence>
<name>A0A1H6MBP3_9BACT</name>